<evidence type="ECO:0000313" key="3">
    <source>
        <dbReference type="Proteomes" id="UP000050421"/>
    </source>
</evidence>
<feature type="chain" id="PRO_5006148581" description="Carboxypeptidase-like regulatory domain-containing protein" evidence="1">
    <location>
        <begin position="21"/>
        <end position="481"/>
    </location>
</feature>
<dbReference type="SUPFAM" id="SSF49464">
    <property type="entry name" value="Carboxypeptidase regulatory domain-like"/>
    <property type="match status" value="1"/>
</dbReference>
<dbReference type="Pfam" id="PF13715">
    <property type="entry name" value="CarbopepD_reg_2"/>
    <property type="match status" value="1"/>
</dbReference>
<keyword evidence="1" id="KW-0732">Signal</keyword>
<protein>
    <recommendedName>
        <fullName evidence="4">Carboxypeptidase-like regulatory domain-containing protein</fullName>
    </recommendedName>
</protein>
<dbReference type="InterPro" id="IPR008969">
    <property type="entry name" value="CarboxyPept-like_regulatory"/>
</dbReference>
<dbReference type="EMBL" id="LJXT01000077">
    <property type="protein sequence ID" value="KPQ13887.1"/>
    <property type="molecule type" value="Genomic_DNA"/>
</dbReference>
<dbReference type="OrthoDB" id="816048at2"/>
<evidence type="ECO:0008006" key="4">
    <source>
        <dbReference type="Google" id="ProtNLM"/>
    </source>
</evidence>
<dbReference type="PATRIC" id="fig|1305737.6.peg.2984"/>
<name>A0A0P8BV74_9BACT</name>
<reference evidence="2 3" key="1">
    <citation type="submission" date="2015-09" db="EMBL/GenBank/DDBJ databases">
        <title>Identification and resolution of microdiversity through metagenomic sequencing of parallel consortia.</title>
        <authorList>
            <person name="Nelson W.C."/>
            <person name="Romine M.F."/>
            <person name="Lindemann S.R."/>
        </authorList>
    </citation>
    <scope>NUCLEOTIDE SEQUENCE [LARGE SCALE GENOMIC DNA]</scope>
    <source>
        <strain evidence="2">HL-49</strain>
    </source>
</reference>
<proteinExistence type="predicted"/>
<evidence type="ECO:0000256" key="1">
    <source>
        <dbReference type="SAM" id="SignalP"/>
    </source>
</evidence>
<gene>
    <name evidence="2" type="ORF">HLUCCX10_11845</name>
</gene>
<dbReference type="Gene3D" id="2.60.40.1120">
    <property type="entry name" value="Carboxypeptidase-like, regulatory domain"/>
    <property type="match status" value="1"/>
</dbReference>
<feature type="signal peptide" evidence="1">
    <location>
        <begin position="1"/>
        <end position="20"/>
    </location>
</feature>
<dbReference type="AlphaFoldDB" id="A0A0P8BV74"/>
<comment type="caution">
    <text evidence="2">The sequence shown here is derived from an EMBL/GenBank/DDBJ whole genome shotgun (WGS) entry which is preliminary data.</text>
</comment>
<sequence>MNRRCFFLILFCLHSFLGNSQTLVTGKVSDSSSGDPIPFVNIIITDLAKGTVSNLDGEFNFRLPENTTNEMRVVFSHIGYQSTQLTVEDLKKGFLQVKMTLDEYELDQAIVLDFDPKEIMKRAQENLINTQYGKPHEIEVFYRELIWVNDTIQGLTRARGDLHSEGYNILHSKRKNVSGNNFQYAAYNQIQKSEYGLLTNMYGKPRSELGNGSMIALIFRLWNFNLNWFDYELLGGRKLGDREVYVLSIRAKNNGVKSRARNWGKEHYALLQNAVLYIDQKDYGVHMMELSQGFPPEKRVTKYSRFEYMLKGSEAVVKFRRDVEGNYFFTYANYTNRYREYGYQTEKNPREKDVREFAELYALGYDLSVLSDEELRSKYHTSLSGEIPFRSLGYHVDWYNNLIFIAGKARYNPEFWEGFDYPRYPGENELERQLSRNKPLSDQFAEFRNNQFYLHPILKKRNGLNEGYWARTGLYPSRVGY</sequence>
<organism evidence="2 3">
    <name type="scientific">Algoriphagus marincola HL-49</name>
    <dbReference type="NCBI Taxonomy" id="1305737"/>
    <lineage>
        <taxon>Bacteria</taxon>
        <taxon>Pseudomonadati</taxon>
        <taxon>Bacteroidota</taxon>
        <taxon>Cytophagia</taxon>
        <taxon>Cytophagales</taxon>
        <taxon>Cyclobacteriaceae</taxon>
        <taxon>Algoriphagus</taxon>
    </lineage>
</organism>
<dbReference type="Proteomes" id="UP000050421">
    <property type="component" value="Unassembled WGS sequence"/>
</dbReference>
<accession>A0A0P8BV74</accession>
<dbReference type="STRING" id="1305737.GCA_000526355_02254"/>
<dbReference type="eggNOG" id="COG1629">
    <property type="taxonomic scope" value="Bacteria"/>
</dbReference>
<evidence type="ECO:0000313" key="2">
    <source>
        <dbReference type="EMBL" id="KPQ13887.1"/>
    </source>
</evidence>